<dbReference type="Proteomes" id="UP000547976">
    <property type="component" value="Unassembled WGS sequence"/>
</dbReference>
<evidence type="ECO:0000313" key="3">
    <source>
        <dbReference type="Proteomes" id="UP000547976"/>
    </source>
</evidence>
<dbReference type="RefSeq" id="XP_036531598.1">
    <property type="nucleotide sequence ID" value="XM_036677780.1"/>
</dbReference>
<organism evidence="2 3">
    <name type="scientific">Gibberella subglutinans</name>
    <name type="common">Fusarium subglutinans</name>
    <dbReference type="NCBI Taxonomy" id="42677"/>
    <lineage>
        <taxon>Eukaryota</taxon>
        <taxon>Fungi</taxon>
        <taxon>Dikarya</taxon>
        <taxon>Ascomycota</taxon>
        <taxon>Pezizomycotina</taxon>
        <taxon>Sordariomycetes</taxon>
        <taxon>Hypocreomycetidae</taxon>
        <taxon>Hypocreales</taxon>
        <taxon>Nectriaceae</taxon>
        <taxon>Fusarium</taxon>
        <taxon>Fusarium fujikuroi species complex</taxon>
    </lineage>
</organism>
<feature type="region of interest" description="Disordered" evidence="1">
    <location>
        <begin position="1"/>
        <end position="92"/>
    </location>
</feature>
<feature type="compositionally biased region" description="Polar residues" evidence="1">
    <location>
        <begin position="55"/>
        <end position="65"/>
    </location>
</feature>
<name>A0A8H5L3D3_GIBSU</name>
<evidence type="ECO:0000313" key="2">
    <source>
        <dbReference type="EMBL" id="KAF5584027.1"/>
    </source>
</evidence>
<gene>
    <name evidence="2" type="ORF">FSUBG_12941</name>
</gene>
<feature type="compositionally biased region" description="Low complexity" evidence="1">
    <location>
        <begin position="41"/>
        <end position="54"/>
    </location>
</feature>
<protein>
    <submittedName>
        <fullName evidence="2">Uncharacterized protein</fullName>
    </submittedName>
</protein>
<evidence type="ECO:0000256" key="1">
    <source>
        <dbReference type="SAM" id="MobiDB-lite"/>
    </source>
</evidence>
<dbReference type="AlphaFoldDB" id="A0A8H5L3D3"/>
<sequence length="92" mass="9383">MLLAPGDGDDGGSSTMIDDEFMPAQTLDSNPGMTPLEHRAAAAQTPSAPCATATDEPTPSSSQTLDVAKRRDSTAIGAGSNPEHLSRSSTNP</sequence>
<dbReference type="GeneID" id="59312498"/>
<keyword evidence="3" id="KW-1185">Reference proteome</keyword>
<accession>A0A8H5L3D3</accession>
<dbReference type="EMBL" id="JAAOAV010000299">
    <property type="protein sequence ID" value="KAF5584027.1"/>
    <property type="molecule type" value="Genomic_DNA"/>
</dbReference>
<reference evidence="2 3" key="1">
    <citation type="submission" date="2020-05" db="EMBL/GenBank/DDBJ databases">
        <title>Identification and distribution of gene clusters putatively required for synthesis of sphingolipid metabolism inhibitors in phylogenetically diverse species of the filamentous fungus Fusarium.</title>
        <authorList>
            <person name="Kim H.-S."/>
            <person name="Busman M."/>
            <person name="Brown D.W."/>
            <person name="Divon H."/>
            <person name="Uhlig S."/>
            <person name="Proctor R.H."/>
        </authorList>
    </citation>
    <scope>NUCLEOTIDE SEQUENCE [LARGE SCALE GENOMIC DNA]</scope>
    <source>
        <strain evidence="2 3">NRRL 66333</strain>
    </source>
</reference>
<proteinExistence type="predicted"/>
<comment type="caution">
    <text evidence="2">The sequence shown here is derived from an EMBL/GenBank/DDBJ whole genome shotgun (WGS) entry which is preliminary data.</text>
</comment>